<accession>I7GMD0</accession>
<evidence type="ECO:0000313" key="1">
    <source>
        <dbReference type="EMBL" id="BAE89157.1"/>
    </source>
</evidence>
<dbReference type="EMBL" id="AB172095">
    <property type="protein sequence ID" value="BAE89157.1"/>
    <property type="molecule type" value="mRNA"/>
</dbReference>
<proteinExistence type="evidence at transcript level"/>
<name>I7GMD0_MACFA</name>
<sequence>MMCLALPKQKRVQECGSMSAGFNTHRQTQPHAHTSIRLFVLPLPT</sequence>
<organism evidence="1">
    <name type="scientific">Macaca fascicularis</name>
    <name type="common">Crab-eating macaque</name>
    <name type="synonym">Cynomolgus monkey</name>
    <dbReference type="NCBI Taxonomy" id="9541"/>
    <lineage>
        <taxon>Eukaryota</taxon>
        <taxon>Metazoa</taxon>
        <taxon>Chordata</taxon>
        <taxon>Craniata</taxon>
        <taxon>Vertebrata</taxon>
        <taxon>Euteleostomi</taxon>
        <taxon>Mammalia</taxon>
        <taxon>Eutheria</taxon>
        <taxon>Euarchontoglires</taxon>
        <taxon>Primates</taxon>
        <taxon>Haplorrhini</taxon>
        <taxon>Catarrhini</taxon>
        <taxon>Cercopithecidae</taxon>
        <taxon>Cercopithecinae</taxon>
        <taxon>Macaca</taxon>
    </lineage>
</organism>
<reference evidence="1" key="1">
    <citation type="journal article" date="2007" name="PLoS Biol.">
        <title>Rate of evolution in brain-expressed genes in humans and other primates.</title>
        <authorList>
            <person name="Wang H.-Y."/>
            <person name="Chien H.-C."/>
            <person name="Osada N."/>
            <person name="Hashimoto K."/>
            <person name="Sugano S."/>
            <person name="Gojobori T."/>
            <person name="Chou C.-K."/>
            <person name="Tsai S.-F."/>
            <person name="Wu C.-I."/>
            <person name="Shen C.-K.J."/>
        </authorList>
    </citation>
    <scope>NUCLEOTIDE SEQUENCE</scope>
</reference>
<dbReference type="AlphaFoldDB" id="I7GMD0"/>
<protein>
    <submittedName>
        <fullName evidence="1">Macaca fascicularis brain cDNA clone: QflA-16625, similar to human ubiquitination factor E4B (UFD2 homolog, yeast) (UBE4B), mRNA, RefSeq: NM_006048.2</fullName>
    </submittedName>
</protein>